<keyword evidence="1" id="KW-0472">Membrane</keyword>
<keyword evidence="1" id="KW-1133">Transmembrane helix</keyword>
<name>A0A210QXV1_MIZYE</name>
<gene>
    <name evidence="2" type="ORF">KP79_PYT20032</name>
</gene>
<evidence type="ECO:0008006" key="4">
    <source>
        <dbReference type="Google" id="ProtNLM"/>
    </source>
</evidence>
<evidence type="ECO:0000256" key="1">
    <source>
        <dbReference type="SAM" id="Phobius"/>
    </source>
</evidence>
<evidence type="ECO:0000313" key="3">
    <source>
        <dbReference type="Proteomes" id="UP000242188"/>
    </source>
</evidence>
<feature type="transmembrane region" description="Helical" evidence="1">
    <location>
        <begin position="87"/>
        <end position="110"/>
    </location>
</feature>
<comment type="caution">
    <text evidence="2">The sequence shown here is derived from an EMBL/GenBank/DDBJ whole genome shotgun (WGS) entry which is preliminary data.</text>
</comment>
<organism evidence="2 3">
    <name type="scientific">Mizuhopecten yessoensis</name>
    <name type="common">Japanese scallop</name>
    <name type="synonym">Patinopecten yessoensis</name>
    <dbReference type="NCBI Taxonomy" id="6573"/>
    <lineage>
        <taxon>Eukaryota</taxon>
        <taxon>Metazoa</taxon>
        <taxon>Spiralia</taxon>
        <taxon>Lophotrochozoa</taxon>
        <taxon>Mollusca</taxon>
        <taxon>Bivalvia</taxon>
        <taxon>Autobranchia</taxon>
        <taxon>Pteriomorphia</taxon>
        <taxon>Pectinida</taxon>
        <taxon>Pectinoidea</taxon>
        <taxon>Pectinidae</taxon>
        <taxon>Mizuhopecten</taxon>
    </lineage>
</organism>
<evidence type="ECO:0000313" key="2">
    <source>
        <dbReference type="EMBL" id="OWF53588.1"/>
    </source>
</evidence>
<keyword evidence="1" id="KW-0812">Transmembrane</keyword>
<reference evidence="2 3" key="1">
    <citation type="journal article" date="2017" name="Nat. Ecol. Evol.">
        <title>Scallop genome provides insights into evolution of bilaterian karyotype and development.</title>
        <authorList>
            <person name="Wang S."/>
            <person name="Zhang J."/>
            <person name="Jiao W."/>
            <person name="Li J."/>
            <person name="Xun X."/>
            <person name="Sun Y."/>
            <person name="Guo X."/>
            <person name="Huan P."/>
            <person name="Dong B."/>
            <person name="Zhang L."/>
            <person name="Hu X."/>
            <person name="Sun X."/>
            <person name="Wang J."/>
            <person name="Zhao C."/>
            <person name="Wang Y."/>
            <person name="Wang D."/>
            <person name="Huang X."/>
            <person name="Wang R."/>
            <person name="Lv J."/>
            <person name="Li Y."/>
            <person name="Zhang Z."/>
            <person name="Liu B."/>
            <person name="Lu W."/>
            <person name="Hui Y."/>
            <person name="Liang J."/>
            <person name="Zhou Z."/>
            <person name="Hou R."/>
            <person name="Li X."/>
            <person name="Liu Y."/>
            <person name="Li H."/>
            <person name="Ning X."/>
            <person name="Lin Y."/>
            <person name="Zhao L."/>
            <person name="Xing Q."/>
            <person name="Dou J."/>
            <person name="Li Y."/>
            <person name="Mao J."/>
            <person name="Guo H."/>
            <person name="Dou H."/>
            <person name="Li T."/>
            <person name="Mu C."/>
            <person name="Jiang W."/>
            <person name="Fu Q."/>
            <person name="Fu X."/>
            <person name="Miao Y."/>
            <person name="Liu J."/>
            <person name="Yu Q."/>
            <person name="Li R."/>
            <person name="Liao H."/>
            <person name="Li X."/>
            <person name="Kong Y."/>
            <person name="Jiang Z."/>
            <person name="Chourrout D."/>
            <person name="Li R."/>
            <person name="Bao Z."/>
        </authorList>
    </citation>
    <scope>NUCLEOTIDE SEQUENCE [LARGE SCALE GENOMIC DNA]</scope>
    <source>
        <strain evidence="2 3">PY_sf001</strain>
    </source>
</reference>
<accession>A0A210QXV1</accession>
<feature type="transmembrane region" description="Helical" evidence="1">
    <location>
        <begin position="122"/>
        <end position="145"/>
    </location>
</feature>
<proteinExistence type="predicted"/>
<keyword evidence="3" id="KW-1185">Reference proteome</keyword>
<feature type="transmembrane region" description="Helical" evidence="1">
    <location>
        <begin position="17"/>
        <end position="35"/>
    </location>
</feature>
<protein>
    <recommendedName>
        <fullName evidence="4">Transmembrane protein</fullName>
    </recommendedName>
</protein>
<dbReference type="AlphaFoldDB" id="A0A210QXV1"/>
<dbReference type="OrthoDB" id="10490371at2759"/>
<sequence length="186" mass="20073">MRSVSETGTYLTLQSKCLVIVDVLMFLLGVIVWTGHSDFRFLSALLILSGTLGSIIGTGGCLAKTGDEKYSTNFVVRFCTKLFSGDVILVAGIPLILVSIVTCAFSIFTFHSTTLTFRKAPASYALLISSVALAILSVVVASSFFKSVLDHQRTVGASRQQYHPIERVKESVQADITSEKCLPANV</sequence>
<dbReference type="EMBL" id="NEDP02001320">
    <property type="protein sequence ID" value="OWF53588.1"/>
    <property type="molecule type" value="Genomic_DNA"/>
</dbReference>
<feature type="transmembrane region" description="Helical" evidence="1">
    <location>
        <begin position="41"/>
        <end position="63"/>
    </location>
</feature>
<dbReference type="Proteomes" id="UP000242188">
    <property type="component" value="Unassembled WGS sequence"/>
</dbReference>